<evidence type="ECO:0000256" key="2">
    <source>
        <dbReference type="ARBA" id="ARBA00034247"/>
    </source>
</evidence>
<dbReference type="EC" id="2.7.7.65" evidence="1"/>
<feature type="chain" id="PRO_5026091735" description="diguanylate cyclase" evidence="4">
    <location>
        <begin position="29"/>
        <end position="573"/>
    </location>
</feature>
<dbReference type="OrthoDB" id="9759607at2"/>
<dbReference type="RefSeq" id="WP_160730938.1">
    <property type="nucleotide sequence ID" value="NZ_WTYP01000002.1"/>
</dbReference>
<evidence type="ECO:0000313" key="6">
    <source>
        <dbReference type="EMBL" id="MXP47671.1"/>
    </source>
</evidence>
<evidence type="ECO:0000259" key="5">
    <source>
        <dbReference type="PROSITE" id="PS50887"/>
    </source>
</evidence>
<dbReference type="SMART" id="SM00267">
    <property type="entry name" value="GGDEF"/>
    <property type="match status" value="1"/>
</dbReference>
<feature type="transmembrane region" description="Helical" evidence="3">
    <location>
        <begin position="298"/>
        <end position="318"/>
    </location>
</feature>
<dbReference type="InterPro" id="IPR029787">
    <property type="entry name" value="Nucleotide_cyclase"/>
</dbReference>
<dbReference type="GO" id="GO:1902201">
    <property type="term" value="P:negative regulation of bacterial-type flagellum-dependent cell motility"/>
    <property type="evidence" value="ECO:0007669"/>
    <property type="project" value="TreeGrafter"/>
</dbReference>
<dbReference type="SUPFAM" id="SSF55073">
    <property type="entry name" value="Nucleotide cyclase"/>
    <property type="match status" value="1"/>
</dbReference>
<keyword evidence="3" id="KW-0472">Membrane</keyword>
<feature type="domain" description="GGDEF" evidence="5">
    <location>
        <begin position="425"/>
        <end position="557"/>
    </location>
</feature>
<reference evidence="6 7" key="1">
    <citation type="submission" date="2019-12" db="EMBL/GenBank/DDBJ databases">
        <title>Genomic-based taxomic classification of the family Erythrobacteraceae.</title>
        <authorList>
            <person name="Xu L."/>
        </authorList>
    </citation>
    <scope>NUCLEOTIDE SEQUENCE [LARGE SCALE GENOMIC DNA]</scope>
    <source>
        <strain evidence="6 7">SW-109</strain>
    </source>
</reference>
<evidence type="ECO:0000256" key="1">
    <source>
        <dbReference type="ARBA" id="ARBA00012528"/>
    </source>
</evidence>
<dbReference type="EMBL" id="WTYP01000002">
    <property type="protein sequence ID" value="MXP47671.1"/>
    <property type="molecule type" value="Genomic_DNA"/>
</dbReference>
<keyword evidence="7" id="KW-1185">Reference proteome</keyword>
<dbReference type="CDD" id="cd01949">
    <property type="entry name" value="GGDEF"/>
    <property type="match status" value="1"/>
</dbReference>
<keyword evidence="3" id="KW-0812">Transmembrane</keyword>
<dbReference type="InterPro" id="IPR000160">
    <property type="entry name" value="GGDEF_dom"/>
</dbReference>
<dbReference type="Pfam" id="PF00990">
    <property type="entry name" value="GGDEF"/>
    <property type="match status" value="1"/>
</dbReference>
<keyword evidence="3" id="KW-1133">Transmembrane helix</keyword>
<dbReference type="Proteomes" id="UP000471435">
    <property type="component" value="Unassembled WGS sequence"/>
</dbReference>
<dbReference type="NCBIfam" id="TIGR00254">
    <property type="entry name" value="GGDEF"/>
    <property type="match status" value="1"/>
</dbReference>
<evidence type="ECO:0000313" key="7">
    <source>
        <dbReference type="Proteomes" id="UP000471435"/>
    </source>
</evidence>
<gene>
    <name evidence="6" type="ORF">GRI43_09790</name>
</gene>
<dbReference type="InterPro" id="IPR011623">
    <property type="entry name" value="7TMR_DISM_rcpt_extracell_dom1"/>
</dbReference>
<protein>
    <recommendedName>
        <fullName evidence="1">diguanylate cyclase</fullName>
        <ecNumber evidence="1">2.7.7.65</ecNumber>
    </recommendedName>
</protein>
<feature type="transmembrane region" description="Helical" evidence="3">
    <location>
        <begin position="170"/>
        <end position="189"/>
    </location>
</feature>
<dbReference type="PROSITE" id="PS50887">
    <property type="entry name" value="GGDEF"/>
    <property type="match status" value="1"/>
</dbReference>
<feature type="signal peptide" evidence="4">
    <location>
        <begin position="1"/>
        <end position="28"/>
    </location>
</feature>
<dbReference type="GO" id="GO:0043709">
    <property type="term" value="P:cell adhesion involved in single-species biofilm formation"/>
    <property type="evidence" value="ECO:0007669"/>
    <property type="project" value="TreeGrafter"/>
</dbReference>
<dbReference type="GO" id="GO:0005886">
    <property type="term" value="C:plasma membrane"/>
    <property type="evidence" value="ECO:0007669"/>
    <property type="project" value="TreeGrafter"/>
</dbReference>
<comment type="catalytic activity">
    <reaction evidence="2">
        <text>2 GTP = 3',3'-c-di-GMP + 2 diphosphate</text>
        <dbReference type="Rhea" id="RHEA:24898"/>
        <dbReference type="ChEBI" id="CHEBI:33019"/>
        <dbReference type="ChEBI" id="CHEBI:37565"/>
        <dbReference type="ChEBI" id="CHEBI:58805"/>
        <dbReference type="EC" id="2.7.7.65"/>
    </reaction>
</comment>
<dbReference type="Pfam" id="PF07695">
    <property type="entry name" value="7TMR-DISM_7TM"/>
    <property type="match status" value="1"/>
</dbReference>
<dbReference type="PANTHER" id="PTHR45138">
    <property type="entry name" value="REGULATORY COMPONENTS OF SENSORY TRANSDUCTION SYSTEM"/>
    <property type="match status" value="1"/>
</dbReference>
<feature type="transmembrane region" description="Helical" evidence="3">
    <location>
        <begin position="357"/>
        <end position="376"/>
    </location>
</feature>
<dbReference type="InterPro" id="IPR043128">
    <property type="entry name" value="Rev_trsase/Diguanyl_cyclase"/>
</dbReference>
<dbReference type="InterPro" id="IPR050469">
    <property type="entry name" value="Diguanylate_Cyclase"/>
</dbReference>
<accession>A0A6I4V2X1</accession>
<evidence type="ECO:0000256" key="3">
    <source>
        <dbReference type="SAM" id="Phobius"/>
    </source>
</evidence>
<proteinExistence type="predicted"/>
<name>A0A6I4V2X1_9SPHN</name>
<sequence>MTWGARSTLSAFALALCCILAAVRPVYAAEAPRSAPCWQTLPLSAQASDYLAELGPWTCEESAPPVGNYRIALTWNDVQASEPKFLVSRIGHFGNVTLASQDKTGRWITSRHKANDAQPLTDGPHFKLALPQPADGSIRTVVIFDRPLHLSTMTAAKLLAEDPALDPDSIAYQLLIAGLLGIILIPLFFDLVFWRVLRQNFLLWHSALIGSFALLLLSQSGLVNHMVDLPIEVWRRSLIMSFGVALAVSFMFTRAYIEDDKISPVMRRWVPYAAAWALIASAIHAASFDFMRPFGSSFHSVALAPLMILILAIMIDAWRRGSRAVRFQMVGWTPLFVGVSIQLVTYITPLAPPNDALPIFFFGMLTESLATALGVADRFLAIRRQRDKAQDRVAALDALSSVDPLTGLYNRRALDIRMGSLRADGFNTFALLDLDHFKTVNDTIGHAGGDAVLVEVAGILSADNQSLGFRLGGEEFLLVMKGDDSLDRAEKLRQAISLRVARQIDGLERILTASVGAIVLPKDRKEADIFSDIYSRADKLLYEAKEGGRNRLVFEKLRLFSPRQPDRRRAAAG</sequence>
<feature type="transmembrane region" description="Helical" evidence="3">
    <location>
        <begin position="201"/>
        <end position="218"/>
    </location>
</feature>
<dbReference type="Gene3D" id="3.30.70.270">
    <property type="match status" value="1"/>
</dbReference>
<feature type="transmembrane region" description="Helical" evidence="3">
    <location>
        <begin position="330"/>
        <end position="351"/>
    </location>
</feature>
<dbReference type="GO" id="GO:0052621">
    <property type="term" value="F:diguanylate cyclase activity"/>
    <property type="evidence" value="ECO:0007669"/>
    <property type="project" value="UniProtKB-EC"/>
</dbReference>
<keyword evidence="4" id="KW-0732">Signal</keyword>
<evidence type="ECO:0000256" key="4">
    <source>
        <dbReference type="SAM" id="SignalP"/>
    </source>
</evidence>
<organism evidence="6 7">
    <name type="scientific">Pontixanthobacter luteolus</name>
    <dbReference type="NCBI Taxonomy" id="295089"/>
    <lineage>
        <taxon>Bacteria</taxon>
        <taxon>Pseudomonadati</taxon>
        <taxon>Pseudomonadota</taxon>
        <taxon>Alphaproteobacteria</taxon>
        <taxon>Sphingomonadales</taxon>
        <taxon>Erythrobacteraceae</taxon>
        <taxon>Pontixanthobacter</taxon>
    </lineage>
</organism>
<comment type="caution">
    <text evidence="6">The sequence shown here is derived from an EMBL/GenBank/DDBJ whole genome shotgun (WGS) entry which is preliminary data.</text>
</comment>
<feature type="transmembrane region" description="Helical" evidence="3">
    <location>
        <begin position="238"/>
        <end position="257"/>
    </location>
</feature>
<dbReference type="PANTHER" id="PTHR45138:SF9">
    <property type="entry name" value="DIGUANYLATE CYCLASE DGCM-RELATED"/>
    <property type="match status" value="1"/>
</dbReference>
<dbReference type="AlphaFoldDB" id="A0A6I4V2X1"/>
<feature type="transmembrane region" description="Helical" evidence="3">
    <location>
        <begin position="269"/>
        <end position="286"/>
    </location>
</feature>